<sequence length="97" mass="11035">MTTPGSKQGNHLNKVKRFLHHGGNDGEGVMICFVSSSLRGTQQSYNDSIRIASYLAMTTVYIKRLKIFDKPKWKYNYEKVFKATNVTDFAANHSECL</sequence>
<evidence type="ECO:0000313" key="2">
    <source>
        <dbReference type="Proteomes" id="UP001501081"/>
    </source>
</evidence>
<organism evidence="1 2">
    <name type="scientific">Pedobacter ginsengiterrae</name>
    <dbReference type="NCBI Taxonomy" id="871696"/>
    <lineage>
        <taxon>Bacteria</taxon>
        <taxon>Pseudomonadati</taxon>
        <taxon>Bacteroidota</taxon>
        <taxon>Sphingobacteriia</taxon>
        <taxon>Sphingobacteriales</taxon>
        <taxon>Sphingobacteriaceae</taxon>
        <taxon>Pedobacter</taxon>
    </lineage>
</organism>
<name>A0ABP7NQW3_9SPHI</name>
<proteinExistence type="predicted"/>
<reference evidence="2" key="1">
    <citation type="journal article" date="2019" name="Int. J. Syst. Evol. Microbiol.">
        <title>The Global Catalogue of Microorganisms (GCM) 10K type strain sequencing project: providing services to taxonomists for standard genome sequencing and annotation.</title>
        <authorList>
            <consortium name="The Broad Institute Genomics Platform"/>
            <consortium name="The Broad Institute Genome Sequencing Center for Infectious Disease"/>
            <person name="Wu L."/>
            <person name="Ma J."/>
        </authorList>
    </citation>
    <scope>NUCLEOTIDE SEQUENCE [LARGE SCALE GENOMIC DNA]</scope>
    <source>
        <strain evidence="2">JCM 17338</strain>
    </source>
</reference>
<dbReference type="EMBL" id="BAABAK010000001">
    <property type="protein sequence ID" value="GAA3952335.1"/>
    <property type="molecule type" value="Genomic_DNA"/>
</dbReference>
<protein>
    <submittedName>
        <fullName evidence="1">Uncharacterized protein</fullName>
    </submittedName>
</protein>
<dbReference type="Proteomes" id="UP001501081">
    <property type="component" value="Unassembled WGS sequence"/>
</dbReference>
<evidence type="ECO:0000313" key="1">
    <source>
        <dbReference type="EMBL" id="GAA3952335.1"/>
    </source>
</evidence>
<keyword evidence="2" id="KW-1185">Reference proteome</keyword>
<accession>A0ABP7NQW3</accession>
<gene>
    <name evidence="1" type="ORF">GCM10022246_03280</name>
</gene>
<comment type="caution">
    <text evidence="1">The sequence shown here is derived from an EMBL/GenBank/DDBJ whole genome shotgun (WGS) entry which is preliminary data.</text>
</comment>